<dbReference type="PANTHER" id="PTHR37422:SF17">
    <property type="entry name" value="O-ANTIGEN LIGASE"/>
    <property type="match status" value="1"/>
</dbReference>
<feature type="transmembrane region" description="Helical" evidence="5">
    <location>
        <begin position="81"/>
        <end position="101"/>
    </location>
</feature>
<feature type="transmembrane region" description="Helical" evidence="5">
    <location>
        <begin position="142"/>
        <end position="160"/>
    </location>
</feature>
<feature type="transmembrane region" description="Helical" evidence="5">
    <location>
        <begin position="46"/>
        <end position="74"/>
    </location>
</feature>
<dbReference type="AlphaFoldDB" id="A0A5B8RSL7"/>
<keyword evidence="4 5" id="KW-0472">Membrane</keyword>
<dbReference type="InterPro" id="IPR051533">
    <property type="entry name" value="WaaL-like"/>
</dbReference>
<evidence type="ECO:0000256" key="1">
    <source>
        <dbReference type="ARBA" id="ARBA00004141"/>
    </source>
</evidence>
<feature type="transmembrane region" description="Helical" evidence="5">
    <location>
        <begin position="285"/>
        <end position="315"/>
    </location>
</feature>
<evidence type="ECO:0000313" key="8">
    <source>
        <dbReference type="Proteomes" id="UP000321199"/>
    </source>
</evidence>
<feature type="transmembrane region" description="Helical" evidence="5">
    <location>
        <begin position="321"/>
        <end position="342"/>
    </location>
</feature>
<protein>
    <submittedName>
        <fullName evidence="7">O-antigen ligase family protein</fullName>
    </submittedName>
</protein>
<feature type="transmembrane region" description="Helical" evidence="5">
    <location>
        <begin position="7"/>
        <end position="26"/>
    </location>
</feature>
<gene>
    <name evidence="7" type="ORF">FOZ74_05295</name>
</gene>
<name>A0A5B8RSL7_9BURK</name>
<dbReference type="KEGG" id="cof:FOZ74_05295"/>
<dbReference type="GO" id="GO:0016020">
    <property type="term" value="C:membrane"/>
    <property type="evidence" value="ECO:0007669"/>
    <property type="project" value="UniProtKB-SubCell"/>
</dbReference>
<feature type="transmembrane region" description="Helical" evidence="5">
    <location>
        <begin position="251"/>
        <end position="273"/>
    </location>
</feature>
<feature type="transmembrane region" description="Helical" evidence="5">
    <location>
        <begin position="196"/>
        <end position="217"/>
    </location>
</feature>
<feature type="transmembrane region" description="Helical" evidence="5">
    <location>
        <begin position="411"/>
        <end position="429"/>
    </location>
</feature>
<keyword evidence="2 5" id="KW-0812">Transmembrane</keyword>
<dbReference type="GO" id="GO:0016874">
    <property type="term" value="F:ligase activity"/>
    <property type="evidence" value="ECO:0007669"/>
    <property type="project" value="UniProtKB-KW"/>
</dbReference>
<accession>A0A5B8RSL7</accession>
<feature type="transmembrane region" description="Helical" evidence="5">
    <location>
        <begin position="449"/>
        <end position="480"/>
    </location>
</feature>
<evidence type="ECO:0000256" key="3">
    <source>
        <dbReference type="ARBA" id="ARBA00022989"/>
    </source>
</evidence>
<keyword evidence="7" id="KW-0436">Ligase</keyword>
<dbReference type="Pfam" id="PF04932">
    <property type="entry name" value="Wzy_C"/>
    <property type="match status" value="1"/>
</dbReference>
<feature type="transmembrane region" description="Helical" evidence="5">
    <location>
        <begin position="166"/>
        <end position="184"/>
    </location>
</feature>
<dbReference type="PANTHER" id="PTHR37422">
    <property type="entry name" value="TEICHURONIC ACID BIOSYNTHESIS PROTEIN TUAE"/>
    <property type="match status" value="1"/>
</dbReference>
<evidence type="ECO:0000313" key="7">
    <source>
        <dbReference type="EMBL" id="QEA12491.1"/>
    </source>
</evidence>
<keyword evidence="8" id="KW-1185">Reference proteome</keyword>
<evidence type="ECO:0000259" key="6">
    <source>
        <dbReference type="Pfam" id="PF04932"/>
    </source>
</evidence>
<reference evidence="7 8" key="1">
    <citation type="submission" date="2019-07" db="EMBL/GenBank/DDBJ databases">
        <title>Complete genome sequence of Comamonas sp. NLF 7-7 isolated from livestock.</title>
        <authorList>
            <person name="Kim D.H."/>
            <person name="Kim J.G."/>
        </authorList>
    </citation>
    <scope>NUCLEOTIDE SEQUENCE [LARGE SCALE GENOMIC DNA]</scope>
    <source>
        <strain evidence="7 8">NLF 7-7</strain>
    </source>
</reference>
<dbReference type="Proteomes" id="UP000321199">
    <property type="component" value="Chromosome"/>
</dbReference>
<dbReference type="InterPro" id="IPR007016">
    <property type="entry name" value="O-antigen_ligase-rel_domated"/>
</dbReference>
<organism evidence="7 8">
    <name type="scientific">Comamonas flocculans</name>
    <dbReference type="NCBI Taxonomy" id="2597701"/>
    <lineage>
        <taxon>Bacteria</taxon>
        <taxon>Pseudomonadati</taxon>
        <taxon>Pseudomonadota</taxon>
        <taxon>Betaproteobacteria</taxon>
        <taxon>Burkholderiales</taxon>
        <taxon>Comamonadaceae</taxon>
        <taxon>Comamonas</taxon>
    </lineage>
</organism>
<evidence type="ECO:0000256" key="2">
    <source>
        <dbReference type="ARBA" id="ARBA00022692"/>
    </source>
</evidence>
<evidence type="ECO:0000256" key="4">
    <source>
        <dbReference type="ARBA" id="ARBA00023136"/>
    </source>
</evidence>
<feature type="domain" description="O-antigen ligase-related" evidence="6">
    <location>
        <begin position="284"/>
        <end position="420"/>
    </location>
</feature>
<feature type="transmembrane region" description="Helical" evidence="5">
    <location>
        <begin position="113"/>
        <end position="130"/>
    </location>
</feature>
<proteinExistence type="predicted"/>
<comment type="subcellular location">
    <subcellularLocation>
        <location evidence="1">Membrane</location>
        <topology evidence="1">Multi-pass membrane protein</topology>
    </subcellularLocation>
</comment>
<keyword evidence="3 5" id="KW-1133">Transmembrane helix</keyword>
<dbReference type="RefSeq" id="WP_146912087.1">
    <property type="nucleotide sequence ID" value="NZ_CP042344.1"/>
</dbReference>
<sequence>MPNYLKAYIVVMAVGCLCYLLWTKAGRTLQLDGVPSTGPSSVSKRYFVAWALVTSAAFLASNYYVFILLALLVVPFVKNRVPVHAQGGLFVVLLLSVPSLGRVMQGFFGLNKIVELSWPMVLGLSYLLSGTRRRTPVGRERVSLAVILLFVLIALLSFRDTTVSDGFRETFVYFNLILVPYLIARKTSFELRDARYIYFGFTFIAIILSGMGVFTMLKHWNVYDELRGALDLPDLMITTYKYRGGFLRTSATVGAIHLAAIGSCAMVVFAYLIKDVQKSAVQKLLFLLLLLSVVFTFSRAPWIIGAGMVVWYAILSYRSRGIYYVFIGVIFVSVLLFATGLFDSVADGLMLKDSGNVDYRQRLLELGMQEIMQHPLTGNPHFMSAPRLQVLRQGEGIIDIVNTYLQVGLQYGLVAMVLFAGLIFAWPLAVYRRAKRGGDGEVLDAARVYMVIMVGLGMVIFTVSSFGKGSVFFPLLMFLVGMGHGIRKN</sequence>
<evidence type="ECO:0000256" key="5">
    <source>
        <dbReference type="SAM" id="Phobius"/>
    </source>
</evidence>
<dbReference type="EMBL" id="CP042344">
    <property type="protein sequence ID" value="QEA12491.1"/>
    <property type="molecule type" value="Genomic_DNA"/>
</dbReference>
<dbReference type="OrthoDB" id="7522192at2"/>